<reference evidence="3" key="1">
    <citation type="submission" date="2013-01" db="EMBL/GenBank/DDBJ databases">
        <title>Genome draft of Hydrogenophaga taeniospiralis 2K1.</title>
        <authorList>
            <person name="Gomila M."/>
            <person name="Lalucat J."/>
        </authorList>
    </citation>
    <scope>NUCLEOTIDE SEQUENCE</scope>
    <source>
        <strain evidence="3">CCUG 15921</strain>
    </source>
</reference>
<dbReference type="SUPFAM" id="SSF46785">
    <property type="entry name" value="Winged helix' DNA-binding domain"/>
    <property type="match status" value="1"/>
</dbReference>
<evidence type="ECO:0000313" key="3">
    <source>
        <dbReference type="EMBL" id="MDG5978312.1"/>
    </source>
</evidence>
<dbReference type="Gene3D" id="1.10.10.10">
    <property type="entry name" value="Winged helix-like DNA-binding domain superfamily/Winged helix DNA-binding domain"/>
    <property type="match status" value="1"/>
</dbReference>
<proteinExistence type="predicted"/>
<accession>A0A9X4NVW3</accession>
<sequence>MTCVTGTHRPPRYPRPMPETTAPTAPRRARAPRKTSAPATAPAAPVAPSATPELDTAYLETLLGYNARRAALTVISIFLPRMAPYGLRPVDFSVLSLIGHNPGVTSRQLCAALDILPPNLVGMIKSLDKRGLIERRPHPTDRRAQGLHLSAAGKKLQRAAQTTATRLEREATHALSDDEVKTLISLLRRVYLR</sequence>
<dbReference type="InterPro" id="IPR000835">
    <property type="entry name" value="HTH_MarR-typ"/>
</dbReference>
<name>A0A9X4NVW3_9BURK</name>
<gene>
    <name evidence="3" type="ORF">H010_23885</name>
</gene>
<dbReference type="InterPro" id="IPR039422">
    <property type="entry name" value="MarR/SlyA-like"/>
</dbReference>
<dbReference type="InterPro" id="IPR036390">
    <property type="entry name" value="WH_DNA-bd_sf"/>
</dbReference>
<dbReference type="PROSITE" id="PS50995">
    <property type="entry name" value="HTH_MARR_2"/>
    <property type="match status" value="1"/>
</dbReference>
<protein>
    <submittedName>
        <fullName evidence="3">MarR family transcriptional regulator</fullName>
    </submittedName>
</protein>
<dbReference type="EMBL" id="AOGK01000035">
    <property type="protein sequence ID" value="MDG5978312.1"/>
    <property type="molecule type" value="Genomic_DNA"/>
</dbReference>
<feature type="region of interest" description="Disordered" evidence="1">
    <location>
        <begin position="1"/>
        <end position="49"/>
    </location>
</feature>
<evidence type="ECO:0000256" key="1">
    <source>
        <dbReference type="SAM" id="MobiDB-lite"/>
    </source>
</evidence>
<keyword evidence="4" id="KW-1185">Reference proteome</keyword>
<evidence type="ECO:0000313" key="4">
    <source>
        <dbReference type="Proteomes" id="UP001152876"/>
    </source>
</evidence>
<dbReference type="InterPro" id="IPR036388">
    <property type="entry name" value="WH-like_DNA-bd_sf"/>
</dbReference>
<dbReference type="Pfam" id="PF12802">
    <property type="entry name" value="MarR_2"/>
    <property type="match status" value="1"/>
</dbReference>
<comment type="caution">
    <text evidence="3">The sequence shown here is derived from an EMBL/GenBank/DDBJ whole genome shotgun (WGS) entry which is preliminary data.</text>
</comment>
<dbReference type="PANTHER" id="PTHR33164">
    <property type="entry name" value="TRANSCRIPTIONAL REGULATOR, MARR FAMILY"/>
    <property type="match status" value="1"/>
</dbReference>
<dbReference type="GO" id="GO:0006950">
    <property type="term" value="P:response to stress"/>
    <property type="evidence" value="ECO:0007669"/>
    <property type="project" value="TreeGrafter"/>
</dbReference>
<dbReference type="AlphaFoldDB" id="A0A9X4NVW3"/>
<dbReference type="SMART" id="SM00347">
    <property type="entry name" value="HTH_MARR"/>
    <property type="match status" value="1"/>
</dbReference>
<feature type="domain" description="HTH marR-type" evidence="2">
    <location>
        <begin position="56"/>
        <end position="192"/>
    </location>
</feature>
<feature type="compositionally biased region" description="Low complexity" evidence="1">
    <location>
        <begin position="34"/>
        <end position="49"/>
    </location>
</feature>
<dbReference type="PRINTS" id="PR00598">
    <property type="entry name" value="HTHMARR"/>
</dbReference>
<evidence type="ECO:0000259" key="2">
    <source>
        <dbReference type="PROSITE" id="PS50995"/>
    </source>
</evidence>
<dbReference type="GO" id="GO:0003700">
    <property type="term" value="F:DNA-binding transcription factor activity"/>
    <property type="evidence" value="ECO:0007669"/>
    <property type="project" value="InterPro"/>
</dbReference>
<dbReference type="Proteomes" id="UP001152876">
    <property type="component" value="Unassembled WGS sequence"/>
</dbReference>
<dbReference type="PANTHER" id="PTHR33164:SF101">
    <property type="entry name" value="TRANSCRIPTIONAL REPRESSOR MPRA"/>
    <property type="match status" value="1"/>
</dbReference>
<organism evidence="3 4">
    <name type="scientific">Hydrogenophaga taeniospiralis CCUG 15921</name>
    <dbReference type="NCBI Taxonomy" id="1281780"/>
    <lineage>
        <taxon>Bacteria</taxon>
        <taxon>Pseudomonadati</taxon>
        <taxon>Pseudomonadota</taxon>
        <taxon>Betaproteobacteria</taxon>
        <taxon>Burkholderiales</taxon>
        <taxon>Comamonadaceae</taxon>
        <taxon>Hydrogenophaga</taxon>
    </lineage>
</organism>